<organism evidence="1 2">
    <name type="scientific">Trichinella britovi</name>
    <name type="common">Parasitic roundworm</name>
    <dbReference type="NCBI Taxonomy" id="45882"/>
    <lineage>
        <taxon>Eukaryota</taxon>
        <taxon>Metazoa</taxon>
        <taxon>Ecdysozoa</taxon>
        <taxon>Nematoda</taxon>
        <taxon>Enoplea</taxon>
        <taxon>Dorylaimia</taxon>
        <taxon>Trichinellida</taxon>
        <taxon>Trichinellidae</taxon>
        <taxon>Trichinella</taxon>
    </lineage>
</organism>
<gene>
    <name evidence="1" type="ORF">T03_17517</name>
</gene>
<proteinExistence type="predicted"/>
<evidence type="ECO:0000313" key="2">
    <source>
        <dbReference type="Proteomes" id="UP000054653"/>
    </source>
</evidence>
<accession>A0A0V1CCA6</accession>
<sequence length="209" mass="22772">MYEILEPGWSPRLSPLPLSPLGSFSLTSAVVRLQPIEVYHQPFPSTSHLLHLVHVPIQLPLDLVRTVPVRPKFGVASTPDQQARRRVCRLSCLSKPFGVVVPGRLSFGPPRTPAPNLRAGATQTPVQTCLAYPSATRVSRPLVAGALCRTQRGWEWLRLCSKHWSGMTSVRARGRHPSLPDGRWTPSLACPAVCGSSALPSRLTAGGKR</sequence>
<dbReference type="OrthoDB" id="5915365at2759"/>
<dbReference type="Proteomes" id="UP000054653">
    <property type="component" value="Unassembled WGS sequence"/>
</dbReference>
<name>A0A0V1CCA6_TRIBR</name>
<keyword evidence="2" id="KW-1185">Reference proteome</keyword>
<protein>
    <submittedName>
        <fullName evidence="1">Uncharacterized protein</fullName>
    </submittedName>
</protein>
<comment type="caution">
    <text evidence="1">The sequence shown here is derived from an EMBL/GenBank/DDBJ whole genome shotgun (WGS) entry which is preliminary data.</text>
</comment>
<reference evidence="1 2" key="1">
    <citation type="submission" date="2015-01" db="EMBL/GenBank/DDBJ databases">
        <title>Evolution of Trichinella species and genotypes.</title>
        <authorList>
            <person name="Korhonen P.K."/>
            <person name="Edoardo P."/>
            <person name="Giuseppe L.R."/>
            <person name="Gasser R.B."/>
        </authorList>
    </citation>
    <scope>NUCLEOTIDE SEQUENCE [LARGE SCALE GENOMIC DNA]</scope>
    <source>
        <strain evidence="1">ISS120</strain>
    </source>
</reference>
<evidence type="ECO:0000313" key="1">
    <source>
        <dbReference type="EMBL" id="KRY46953.1"/>
    </source>
</evidence>
<dbReference type="AlphaFoldDB" id="A0A0V1CCA6"/>
<dbReference type="EMBL" id="JYDI01000263">
    <property type="protein sequence ID" value="KRY46953.1"/>
    <property type="molecule type" value="Genomic_DNA"/>
</dbReference>